<proteinExistence type="predicted"/>
<gene>
    <name evidence="1" type="ORF">PMEA_00029588</name>
</gene>
<accession>A0AAU9XRS5</accession>
<organism evidence="1 2">
    <name type="scientific">Pocillopora meandrina</name>
    <dbReference type="NCBI Taxonomy" id="46732"/>
    <lineage>
        <taxon>Eukaryota</taxon>
        <taxon>Metazoa</taxon>
        <taxon>Cnidaria</taxon>
        <taxon>Anthozoa</taxon>
        <taxon>Hexacorallia</taxon>
        <taxon>Scleractinia</taxon>
        <taxon>Astrocoeniina</taxon>
        <taxon>Pocilloporidae</taxon>
        <taxon>Pocillopora</taxon>
    </lineage>
</organism>
<keyword evidence="2" id="KW-1185">Reference proteome</keyword>
<evidence type="ECO:0000313" key="2">
    <source>
        <dbReference type="Proteomes" id="UP001159428"/>
    </source>
</evidence>
<dbReference type="AlphaFoldDB" id="A0AAU9XRS5"/>
<dbReference type="Proteomes" id="UP001159428">
    <property type="component" value="Unassembled WGS sequence"/>
</dbReference>
<dbReference type="EMBL" id="CALNXJ010000061">
    <property type="protein sequence ID" value="CAH3156575.1"/>
    <property type="molecule type" value="Genomic_DNA"/>
</dbReference>
<protein>
    <submittedName>
        <fullName evidence="1">Uncharacterized protein</fullName>
    </submittedName>
</protein>
<comment type="caution">
    <text evidence="1">The sequence shown here is derived from an EMBL/GenBank/DDBJ whole genome shotgun (WGS) entry which is preliminary data.</text>
</comment>
<sequence length="136" mass="14961">MRMALIVLEDCEENNFIETIKSPKDDDTTSTRPLYLFLLDSCQEKESGKGACMYVSSAKSSDSTQSSSRSWRLSGFTVKKESSIALASQLCASVRMALIVLKDCEENNFIETIKSSNACNEHTPIVFISSGPLSDT</sequence>
<evidence type="ECO:0000313" key="1">
    <source>
        <dbReference type="EMBL" id="CAH3156575.1"/>
    </source>
</evidence>
<name>A0AAU9XRS5_9CNID</name>
<reference evidence="1 2" key="1">
    <citation type="submission" date="2022-05" db="EMBL/GenBank/DDBJ databases">
        <authorList>
            <consortium name="Genoscope - CEA"/>
            <person name="William W."/>
        </authorList>
    </citation>
    <scope>NUCLEOTIDE SEQUENCE [LARGE SCALE GENOMIC DNA]</scope>
</reference>